<dbReference type="GO" id="GO:0160147">
    <property type="term" value="F:tRNA pseudouridine(38-40) synthase activity"/>
    <property type="evidence" value="ECO:0007669"/>
    <property type="project" value="UniProtKB-EC"/>
</dbReference>
<comment type="subunit">
    <text evidence="4">Homodimer.</text>
</comment>
<name>A0A9D1TN43_9SPIO</name>
<evidence type="ECO:0000256" key="6">
    <source>
        <dbReference type="PIRSR" id="PIRSR001430-2"/>
    </source>
</evidence>
<comment type="function">
    <text evidence="4">Formation of pseudouridine at positions 38, 39 and 40 in the anticodon stem and loop of transfer RNAs.</text>
</comment>
<dbReference type="PANTHER" id="PTHR11142">
    <property type="entry name" value="PSEUDOURIDYLATE SYNTHASE"/>
    <property type="match status" value="1"/>
</dbReference>
<dbReference type="InterPro" id="IPR020103">
    <property type="entry name" value="PsdUridine_synth_cat_dom_sf"/>
</dbReference>
<keyword evidence="3 4" id="KW-0413">Isomerase</keyword>
<dbReference type="EC" id="5.4.99.12" evidence="4"/>
<comment type="caution">
    <text evidence="4">Lacks conserved residue(s) required for the propagation of feature annotation.</text>
</comment>
<evidence type="ECO:0000256" key="7">
    <source>
        <dbReference type="RuleBase" id="RU003792"/>
    </source>
</evidence>
<dbReference type="FunFam" id="3.30.70.580:FF:000001">
    <property type="entry name" value="tRNA pseudouridine synthase A"/>
    <property type="match status" value="1"/>
</dbReference>
<evidence type="ECO:0000313" key="10">
    <source>
        <dbReference type="Proteomes" id="UP000823936"/>
    </source>
</evidence>
<feature type="binding site" evidence="4 6">
    <location>
        <position position="128"/>
    </location>
    <ligand>
        <name>substrate</name>
    </ligand>
</feature>
<protein>
    <recommendedName>
        <fullName evidence="4">tRNA pseudouridine synthase A</fullName>
        <ecNumber evidence="4">5.4.99.12</ecNumber>
    </recommendedName>
    <alternativeName>
        <fullName evidence="4">tRNA pseudouridine(38-40) synthase</fullName>
    </alternativeName>
    <alternativeName>
        <fullName evidence="4">tRNA pseudouridylate synthase I</fullName>
    </alternativeName>
    <alternativeName>
        <fullName evidence="4">tRNA-uridine isomerase I</fullName>
    </alternativeName>
</protein>
<feature type="domain" description="Pseudouridine synthase I TruA alpha/beta" evidence="8">
    <location>
        <begin position="164"/>
        <end position="268"/>
    </location>
</feature>
<comment type="catalytic activity">
    <reaction evidence="4 7">
        <text>uridine(38/39/40) in tRNA = pseudouridine(38/39/40) in tRNA</text>
        <dbReference type="Rhea" id="RHEA:22376"/>
        <dbReference type="Rhea" id="RHEA-COMP:10085"/>
        <dbReference type="Rhea" id="RHEA-COMP:10087"/>
        <dbReference type="ChEBI" id="CHEBI:65314"/>
        <dbReference type="ChEBI" id="CHEBI:65315"/>
        <dbReference type="EC" id="5.4.99.12"/>
    </reaction>
</comment>
<proteinExistence type="inferred from homology"/>
<dbReference type="InterPro" id="IPR020097">
    <property type="entry name" value="PsdUridine_synth_TruA_a/b_dom"/>
</dbReference>
<dbReference type="CDD" id="cd02570">
    <property type="entry name" value="PseudoU_synth_EcTruA"/>
    <property type="match status" value="1"/>
</dbReference>
<dbReference type="PIRSF" id="PIRSF001430">
    <property type="entry name" value="tRNA_psdUrid_synth"/>
    <property type="match status" value="1"/>
</dbReference>
<dbReference type="Gene3D" id="3.30.70.660">
    <property type="entry name" value="Pseudouridine synthase I, catalytic domain, C-terminal subdomain"/>
    <property type="match status" value="1"/>
</dbReference>
<dbReference type="EMBL" id="DXHU01000006">
    <property type="protein sequence ID" value="HIV98536.1"/>
    <property type="molecule type" value="Genomic_DNA"/>
</dbReference>
<evidence type="ECO:0000313" key="9">
    <source>
        <dbReference type="EMBL" id="HIV98536.1"/>
    </source>
</evidence>
<dbReference type="AlphaFoldDB" id="A0A9D1TN43"/>
<reference evidence="9" key="1">
    <citation type="journal article" date="2021" name="PeerJ">
        <title>Extensive microbial diversity within the chicken gut microbiome revealed by metagenomics and culture.</title>
        <authorList>
            <person name="Gilroy R."/>
            <person name="Ravi A."/>
            <person name="Getino M."/>
            <person name="Pursley I."/>
            <person name="Horton D.L."/>
            <person name="Alikhan N.F."/>
            <person name="Baker D."/>
            <person name="Gharbi K."/>
            <person name="Hall N."/>
            <person name="Watson M."/>
            <person name="Adriaenssens E.M."/>
            <person name="Foster-Nyarko E."/>
            <person name="Jarju S."/>
            <person name="Secka A."/>
            <person name="Antonio M."/>
            <person name="Oren A."/>
            <person name="Chaudhuri R.R."/>
            <person name="La Ragione R."/>
            <person name="Hildebrand F."/>
            <person name="Pallen M.J."/>
        </authorList>
    </citation>
    <scope>NUCLEOTIDE SEQUENCE</scope>
    <source>
        <strain evidence="9">Gambia11-129</strain>
    </source>
</reference>
<evidence type="ECO:0000256" key="3">
    <source>
        <dbReference type="ARBA" id="ARBA00023235"/>
    </source>
</evidence>
<dbReference type="PANTHER" id="PTHR11142:SF0">
    <property type="entry name" value="TRNA PSEUDOURIDINE SYNTHASE-LIKE 1"/>
    <property type="match status" value="1"/>
</dbReference>
<accession>A0A9D1TN43</accession>
<evidence type="ECO:0000256" key="5">
    <source>
        <dbReference type="PIRSR" id="PIRSR001430-1"/>
    </source>
</evidence>
<dbReference type="NCBIfam" id="TIGR00071">
    <property type="entry name" value="hisT_truA"/>
    <property type="match status" value="1"/>
</dbReference>
<dbReference type="InterPro" id="IPR001406">
    <property type="entry name" value="PsdUridine_synth_TruA"/>
</dbReference>
<evidence type="ECO:0000256" key="4">
    <source>
        <dbReference type="HAMAP-Rule" id="MF_00171"/>
    </source>
</evidence>
<dbReference type="Gene3D" id="3.30.70.580">
    <property type="entry name" value="Pseudouridine synthase I, catalytic domain, N-terminal subdomain"/>
    <property type="match status" value="1"/>
</dbReference>
<dbReference type="Pfam" id="PF01416">
    <property type="entry name" value="PseudoU_synth_1"/>
    <property type="match status" value="2"/>
</dbReference>
<dbReference type="InterPro" id="IPR020095">
    <property type="entry name" value="PsdUridine_synth_TruA_C"/>
</dbReference>
<keyword evidence="2 4" id="KW-0819">tRNA processing</keyword>
<feature type="active site" description="Nucleophile" evidence="4 5">
    <location>
        <position position="70"/>
    </location>
</feature>
<feature type="domain" description="Pseudouridine synthase I TruA alpha/beta" evidence="8">
    <location>
        <begin position="27"/>
        <end position="121"/>
    </location>
</feature>
<dbReference type="GO" id="GO:0031119">
    <property type="term" value="P:tRNA pseudouridine synthesis"/>
    <property type="evidence" value="ECO:0007669"/>
    <property type="project" value="UniProtKB-UniRule"/>
</dbReference>
<dbReference type="GO" id="GO:0003723">
    <property type="term" value="F:RNA binding"/>
    <property type="evidence" value="ECO:0007669"/>
    <property type="project" value="InterPro"/>
</dbReference>
<organism evidence="9 10">
    <name type="scientific">Candidatus Ornithospirochaeta avicola</name>
    <dbReference type="NCBI Taxonomy" id="2840896"/>
    <lineage>
        <taxon>Bacteria</taxon>
        <taxon>Pseudomonadati</taxon>
        <taxon>Spirochaetota</taxon>
        <taxon>Spirochaetia</taxon>
        <taxon>Spirochaetales</taxon>
        <taxon>Spirochaetaceae</taxon>
        <taxon>Spirochaetaceae incertae sedis</taxon>
        <taxon>Candidatus Ornithospirochaeta</taxon>
    </lineage>
</organism>
<comment type="caution">
    <text evidence="9">The sequence shown here is derived from an EMBL/GenBank/DDBJ whole genome shotgun (WGS) entry which is preliminary data.</text>
</comment>
<sequence>MARSDWKRPESFKALAEGERRIALTLSYDGSNYHGWQRQDGCMTVQEEIERVLRHVTKEEIVIYGSGRTDSGVHALMQVAHFDTFSNIEASKFRIILNTMLPHSIRCSESVEKDSGFHARFSTQSREYWYLVKDIGTVTAFDENRVLAVSRMPDIRRLNEYASVLFGTHDFTTFSSARDKSTSKMRDIYLSSWDVIFDTFSSPVLRYRVAANAFLYNQVRSMTGSMLEAERLGLDKSDFASMLEKKDRALAYKTAAACALYLANISYDRQKYEWFENL</sequence>
<evidence type="ECO:0000259" key="8">
    <source>
        <dbReference type="Pfam" id="PF01416"/>
    </source>
</evidence>
<reference evidence="9" key="2">
    <citation type="submission" date="2021-04" db="EMBL/GenBank/DDBJ databases">
        <authorList>
            <person name="Gilroy R."/>
        </authorList>
    </citation>
    <scope>NUCLEOTIDE SEQUENCE</scope>
    <source>
        <strain evidence="9">Gambia11-129</strain>
    </source>
</reference>
<gene>
    <name evidence="4 9" type="primary">truA</name>
    <name evidence="9" type="ORF">IAB12_02000</name>
</gene>
<dbReference type="SUPFAM" id="SSF55120">
    <property type="entry name" value="Pseudouridine synthase"/>
    <property type="match status" value="1"/>
</dbReference>
<dbReference type="InterPro" id="IPR020094">
    <property type="entry name" value="TruA/RsuA/RluB/E/F_N"/>
</dbReference>
<comment type="similarity">
    <text evidence="1 4 7">Belongs to the tRNA pseudouridine synthase TruA family.</text>
</comment>
<evidence type="ECO:0000256" key="2">
    <source>
        <dbReference type="ARBA" id="ARBA00022694"/>
    </source>
</evidence>
<dbReference type="Proteomes" id="UP000823936">
    <property type="component" value="Unassembled WGS sequence"/>
</dbReference>
<dbReference type="HAMAP" id="MF_00171">
    <property type="entry name" value="TruA"/>
    <property type="match status" value="1"/>
</dbReference>
<evidence type="ECO:0000256" key="1">
    <source>
        <dbReference type="ARBA" id="ARBA00009375"/>
    </source>
</evidence>